<feature type="compositionally biased region" description="Polar residues" evidence="1">
    <location>
        <begin position="41"/>
        <end position="66"/>
    </location>
</feature>
<evidence type="ECO:0000256" key="1">
    <source>
        <dbReference type="SAM" id="MobiDB-lite"/>
    </source>
</evidence>
<organism evidence="2 3">
    <name type="scientific">Rubroshorea leprosula</name>
    <dbReference type="NCBI Taxonomy" id="152421"/>
    <lineage>
        <taxon>Eukaryota</taxon>
        <taxon>Viridiplantae</taxon>
        <taxon>Streptophyta</taxon>
        <taxon>Embryophyta</taxon>
        <taxon>Tracheophyta</taxon>
        <taxon>Spermatophyta</taxon>
        <taxon>Magnoliopsida</taxon>
        <taxon>eudicotyledons</taxon>
        <taxon>Gunneridae</taxon>
        <taxon>Pentapetalae</taxon>
        <taxon>rosids</taxon>
        <taxon>malvids</taxon>
        <taxon>Malvales</taxon>
        <taxon>Dipterocarpaceae</taxon>
        <taxon>Rubroshorea</taxon>
    </lineage>
</organism>
<sequence>MDEDHKNEAEVVTRHKDSSSSSGSSQELIFLPKNVLKHKSYSSSPPIDPQSFSFISSPEDSFTQSPEGYDPSRIPSSIFSSKPANPMEWSAASNESLFSIQIGNNSFTRDHAFMLYKSGELIRAEDQQGNVQGSQLPPVNETEVMATVGGEIKVESLGVTGAPVDLLKEDFGGREVVGEQEVKNETLAMEAYNSTITCMSHRSDGTGSNHSARSFAFPVLAPSASEDGRNYYCSVNVGSEKHDVQRQRKSQELPPKQSPREELEQPKASGQWFPRASGRWFPKFSGRWFPKTSGRWFSCLHCCRSLFS</sequence>
<evidence type="ECO:0000313" key="2">
    <source>
        <dbReference type="EMBL" id="GKU97356.1"/>
    </source>
</evidence>
<dbReference type="EMBL" id="BPVZ01000011">
    <property type="protein sequence ID" value="GKU97356.1"/>
    <property type="molecule type" value="Genomic_DNA"/>
</dbReference>
<feature type="compositionally biased region" description="Basic and acidic residues" evidence="1">
    <location>
        <begin position="1"/>
        <end position="18"/>
    </location>
</feature>
<feature type="region of interest" description="Disordered" evidence="1">
    <location>
        <begin position="242"/>
        <end position="274"/>
    </location>
</feature>
<keyword evidence="3" id="KW-1185">Reference proteome</keyword>
<feature type="region of interest" description="Disordered" evidence="1">
    <location>
        <begin position="1"/>
        <end position="26"/>
    </location>
</feature>
<comment type="caution">
    <text evidence="2">The sequence shown here is derived from an EMBL/GenBank/DDBJ whole genome shotgun (WGS) entry which is preliminary data.</text>
</comment>
<feature type="region of interest" description="Disordered" evidence="1">
    <location>
        <begin position="38"/>
        <end position="74"/>
    </location>
</feature>
<protein>
    <submittedName>
        <fullName evidence="2">Uncharacterized protein</fullName>
    </submittedName>
</protein>
<dbReference type="AlphaFoldDB" id="A0AAV5II86"/>
<feature type="compositionally biased region" description="Basic and acidic residues" evidence="1">
    <location>
        <begin position="242"/>
        <end position="251"/>
    </location>
</feature>
<evidence type="ECO:0000313" key="3">
    <source>
        <dbReference type="Proteomes" id="UP001054252"/>
    </source>
</evidence>
<dbReference type="PANTHER" id="PTHR33673:SF36">
    <property type="entry name" value="MYB-LIKE PROTEIN Q"/>
    <property type="match status" value="1"/>
</dbReference>
<gene>
    <name evidence="2" type="ORF">SLEP1_g10509</name>
</gene>
<name>A0AAV5II86_9ROSI</name>
<dbReference type="Proteomes" id="UP001054252">
    <property type="component" value="Unassembled WGS sequence"/>
</dbReference>
<accession>A0AAV5II86</accession>
<dbReference type="PANTHER" id="PTHR33673">
    <property type="entry name" value="SUPPRESSOR SRP40-LIKE PROTEIN"/>
    <property type="match status" value="1"/>
</dbReference>
<proteinExistence type="predicted"/>
<reference evidence="2 3" key="1">
    <citation type="journal article" date="2021" name="Commun. Biol.">
        <title>The genome of Shorea leprosula (Dipterocarpaceae) highlights the ecological relevance of drought in aseasonal tropical rainforests.</title>
        <authorList>
            <person name="Ng K.K.S."/>
            <person name="Kobayashi M.J."/>
            <person name="Fawcett J.A."/>
            <person name="Hatakeyama M."/>
            <person name="Paape T."/>
            <person name="Ng C.H."/>
            <person name="Ang C.C."/>
            <person name="Tnah L.H."/>
            <person name="Lee C.T."/>
            <person name="Nishiyama T."/>
            <person name="Sese J."/>
            <person name="O'Brien M.J."/>
            <person name="Copetti D."/>
            <person name="Mohd Noor M.I."/>
            <person name="Ong R.C."/>
            <person name="Putra M."/>
            <person name="Sireger I.Z."/>
            <person name="Indrioko S."/>
            <person name="Kosugi Y."/>
            <person name="Izuno A."/>
            <person name="Isagi Y."/>
            <person name="Lee S.L."/>
            <person name="Shimizu K.K."/>
        </authorList>
    </citation>
    <scope>NUCLEOTIDE SEQUENCE [LARGE SCALE GENOMIC DNA]</scope>
    <source>
        <strain evidence="2">214</strain>
    </source>
</reference>